<dbReference type="PANTHER" id="PTHR43289:SF6">
    <property type="entry name" value="SERINE_THREONINE-PROTEIN KINASE NEKL-3"/>
    <property type="match status" value="1"/>
</dbReference>
<evidence type="ECO:0000256" key="2">
    <source>
        <dbReference type="ARBA" id="ARBA00022527"/>
    </source>
</evidence>
<sequence length="572" mass="58475">MSDPRELRRSEPEWSLPGYRALRVLGEGGSGKVVHAVDERSGAEVAVKYLNEESRARPGLLGSFRDEAQLLRQLDSPHVVRVYDYVETAEGAAIVMELIEGVSLGAMLRANGAAVPEAALSVLKGSLLGLAAAHAAGVVHRDYKPGNVMVSNHGVSTLVDFGIAVRQGADAPSAGTPPYMAPEQWRGEPASPATDVYAATATFFECLTGERPYTGATMAELAVQHITAPIPEHRAPEELRALIGHGLAKSAEERPVSAAAFLTELEAAAGAAYGPDWERRGRRALVAIVALLAALLPSALGDATAPPPPTPPTPPPPGAGAGLPFAFGGAKSRRLPRGRAAALVGGSVALLALATAGTVVALAGTGKAPHHTDGLSAPPSVTTQLTGTSEPPATTPPGGATVGPSLTPTTSASTSTTPTPTDSTTTSLTTPPTTPATTAPTDPPTTVPTTSSTTTSKPPPKPPVVKSLFATGLTSDGKGTATITITVTTDGPGPFTVTVNWYRANSDSTIKNPGILDATETVTRSGTTKYSFTLSHTFSPRVCMWSVLASTNPGAVTSRPYQKLSVCGAAVG</sequence>
<feature type="compositionally biased region" description="Low complexity" evidence="8">
    <location>
        <begin position="447"/>
        <end position="456"/>
    </location>
</feature>
<dbReference type="EC" id="2.7.11.1" evidence="1"/>
<name>A0ABW8C6I1_9ACTN</name>
<dbReference type="EMBL" id="JBITYG010000004">
    <property type="protein sequence ID" value="MFI9102023.1"/>
    <property type="molecule type" value="Genomic_DNA"/>
</dbReference>
<feature type="compositionally biased region" description="Pro residues" evidence="8">
    <location>
        <begin position="305"/>
        <end position="318"/>
    </location>
</feature>
<dbReference type="PROSITE" id="PS00108">
    <property type="entry name" value="PROTEIN_KINASE_ST"/>
    <property type="match status" value="1"/>
</dbReference>
<evidence type="ECO:0000256" key="4">
    <source>
        <dbReference type="ARBA" id="ARBA00022741"/>
    </source>
</evidence>
<evidence type="ECO:0000256" key="8">
    <source>
        <dbReference type="SAM" id="MobiDB-lite"/>
    </source>
</evidence>
<keyword evidence="5 10" id="KW-0418">Kinase</keyword>
<dbReference type="PANTHER" id="PTHR43289">
    <property type="entry name" value="MITOGEN-ACTIVATED PROTEIN KINASE KINASE KINASE 20-RELATED"/>
    <property type="match status" value="1"/>
</dbReference>
<feature type="region of interest" description="Disordered" evidence="8">
    <location>
        <begin position="302"/>
        <end position="331"/>
    </location>
</feature>
<dbReference type="InterPro" id="IPR011009">
    <property type="entry name" value="Kinase-like_dom_sf"/>
</dbReference>
<dbReference type="RefSeq" id="WP_399649118.1">
    <property type="nucleotide sequence ID" value="NZ_JBITYG010000004.1"/>
</dbReference>
<feature type="region of interest" description="Disordered" evidence="8">
    <location>
        <begin position="367"/>
        <end position="465"/>
    </location>
</feature>
<dbReference type="Gene3D" id="1.10.510.10">
    <property type="entry name" value="Transferase(Phosphotransferase) domain 1"/>
    <property type="match status" value="1"/>
</dbReference>
<keyword evidence="4 7" id="KW-0547">Nucleotide-binding</keyword>
<reference evidence="10 11" key="1">
    <citation type="submission" date="2024-10" db="EMBL/GenBank/DDBJ databases">
        <title>The Natural Products Discovery Center: Release of the First 8490 Sequenced Strains for Exploring Actinobacteria Biosynthetic Diversity.</title>
        <authorList>
            <person name="Kalkreuter E."/>
            <person name="Kautsar S.A."/>
            <person name="Yang D."/>
            <person name="Bader C.D."/>
            <person name="Teijaro C.N."/>
            <person name="Fluegel L."/>
            <person name="Davis C.M."/>
            <person name="Simpson J.R."/>
            <person name="Lauterbach L."/>
            <person name="Steele A.D."/>
            <person name="Gui C."/>
            <person name="Meng S."/>
            <person name="Li G."/>
            <person name="Viehrig K."/>
            <person name="Ye F."/>
            <person name="Su P."/>
            <person name="Kiefer A.F."/>
            <person name="Nichols A."/>
            <person name="Cepeda A.J."/>
            <person name="Yan W."/>
            <person name="Fan B."/>
            <person name="Jiang Y."/>
            <person name="Adhikari A."/>
            <person name="Zheng C.-J."/>
            <person name="Schuster L."/>
            <person name="Cowan T.M."/>
            <person name="Smanski M.J."/>
            <person name="Chevrette M.G."/>
            <person name="De Carvalho L.P.S."/>
            <person name="Shen B."/>
        </authorList>
    </citation>
    <scope>NUCLEOTIDE SEQUENCE [LARGE SCALE GENOMIC DNA]</scope>
    <source>
        <strain evidence="10 11">NPDC053399</strain>
    </source>
</reference>
<evidence type="ECO:0000313" key="11">
    <source>
        <dbReference type="Proteomes" id="UP001614394"/>
    </source>
</evidence>
<evidence type="ECO:0000256" key="6">
    <source>
        <dbReference type="ARBA" id="ARBA00022840"/>
    </source>
</evidence>
<feature type="domain" description="Protein kinase" evidence="9">
    <location>
        <begin position="19"/>
        <end position="266"/>
    </location>
</feature>
<feature type="compositionally biased region" description="Low complexity" evidence="8">
    <location>
        <begin position="386"/>
        <end position="440"/>
    </location>
</feature>
<organism evidence="10 11">
    <name type="scientific">Streptomyces fildesensis</name>
    <dbReference type="NCBI Taxonomy" id="375757"/>
    <lineage>
        <taxon>Bacteria</taxon>
        <taxon>Bacillati</taxon>
        <taxon>Actinomycetota</taxon>
        <taxon>Actinomycetes</taxon>
        <taxon>Kitasatosporales</taxon>
        <taxon>Streptomycetaceae</taxon>
        <taxon>Streptomyces</taxon>
    </lineage>
</organism>
<feature type="binding site" evidence="7">
    <location>
        <position position="48"/>
    </location>
    <ligand>
        <name>ATP</name>
        <dbReference type="ChEBI" id="CHEBI:30616"/>
    </ligand>
</feature>
<dbReference type="Pfam" id="PF00069">
    <property type="entry name" value="Pkinase"/>
    <property type="match status" value="1"/>
</dbReference>
<dbReference type="CDD" id="cd14014">
    <property type="entry name" value="STKc_PknB_like"/>
    <property type="match status" value="1"/>
</dbReference>
<dbReference type="InterPro" id="IPR017441">
    <property type="entry name" value="Protein_kinase_ATP_BS"/>
</dbReference>
<dbReference type="PROSITE" id="PS00107">
    <property type="entry name" value="PROTEIN_KINASE_ATP"/>
    <property type="match status" value="1"/>
</dbReference>
<accession>A0ABW8C6I1</accession>
<evidence type="ECO:0000256" key="3">
    <source>
        <dbReference type="ARBA" id="ARBA00022679"/>
    </source>
</evidence>
<evidence type="ECO:0000256" key="7">
    <source>
        <dbReference type="PROSITE-ProRule" id="PRU10141"/>
    </source>
</evidence>
<dbReference type="PROSITE" id="PS50011">
    <property type="entry name" value="PROTEIN_KINASE_DOM"/>
    <property type="match status" value="1"/>
</dbReference>
<evidence type="ECO:0000256" key="5">
    <source>
        <dbReference type="ARBA" id="ARBA00022777"/>
    </source>
</evidence>
<evidence type="ECO:0000256" key="1">
    <source>
        <dbReference type="ARBA" id="ARBA00012513"/>
    </source>
</evidence>
<keyword evidence="11" id="KW-1185">Reference proteome</keyword>
<dbReference type="SUPFAM" id="SSF56112">
    <property type="entry name" value="Protein kinase-like (PK-like)"/>
    <property type="match status" value="1"/>
</dbReference>
<protein>
    <recommendedName>
        <fullName evidence="1">non-specific serine/threonine protein kinase</fullName>
        <ecNumber evidence="1">2.7.11.1</ecNumber>
    </recommendedName>
</protein>
<keyword evidence="6 7" id="KW-0067">ATP-binding</keyword>
<proteinExistence type="predicted"/>
<evidence type="ECO:0000259" key="9">
    <source>
        <dbReference type="PROSITE" id="PS50011"/>
    </source>
</evidence>
<dbReference type="Proteomes" id="UP001614394">
    <property type="component" value="Unassembled WGS sequence"/>
</dbReference>
<dbReference type="InterPro" id="IPR000719">
    <property type="entry name" value="Prot_kinase_dom"/>
</dbReference>
<dbReference type="GO" id="GO:0004674">
    <property type="term" value="F:protein serine/threonine kinase activity"/>
    <property type="evidence" value="ECO:0007669"/>
    <property type="project" value="UniProtKB-EC"/>
</dbReference>
<dbReference type="InterPro" id="IPR008271">
    <property type="entry name" value="Ser/Thr_kinase_AS"/>
</dbReference>
<evidence type="ECO:0000313" key="10">
    <source>
        <dbReference type="EMBL" id="MFI9102023.1"/>
    </source>
</evidence>
<keyword evidence="3 10" id="KW-0808">Transferase</keyword>
<keyword evidence="2" id="KW-0723">Serine/threonine-protein kinase</keyword>
<dbReference type="Gene3D" id="3.30.200.20">
    <property type="entry name" value="Phosphorylase Kinase, domain 1"/>
    <property type="match status" value="1"/>
</dbReference>
<comment type="caution">
    <text evidence="10">The sequence shown here is derived from an EMBL/GenBank/DDBJ whole genome shotgun (WGS) entry which is preliminary data.</text>
</comment>
<gene>
    <name evidence="10" type="ORF">ACIGXA_16020</name>
</gene>